<evidence type="ECO:0000313" key="4">
    <source>
        <dbReference type="Proteomes" id="UP000315711"/>
    </source>
</evidence>
<dbReference type="AlphaFoldDB" id="A0A562QCP3"/>
<dbReference type="PANTHER" id="PTHR11941">
    <property type="entry name" value="ENOYL-COA HYDRATASE-RELATED"/>
    <property type="match status" value="1"/>
</dbReference>
<evidence type="ECO:0000256" key="2">
    <source>
        <dbReference type="ARBA" id="ARBA00023239"/>
    </source>
</evidence>
<dbReference type="InterPro" id="IPR001753">
    <property type="entry name" value="Enoyl-CoA_hydra/iso"/>
</dbReference>
<sequence>MNKLVNVEVSEHRIATITLNRPEAANAFSLQMLYDFHEILHDIKFNKEVSVVILTAAGASVFCAGADLKERATMDEQQVRRTVALIRSNVNDVENLPQPVICALNGSAFGGGLELALACDIRIAQTNALLGLTETSLAIIPGAGGTQRLPRLIGAGKAKELIYTARRINALEAERIGLVEYMVPIERLLDKAQKLALEMVGNGPLAMQQAKYAINNGLEVDLHTGLALEQKAYEVLIPTKDRIEGLTAFREKRKPNYKGE</sequence>
<dbReference type="GO" id="GO:0006635">
    <property type="term" value="P:fatty acid beta-oxidation"/>
    <property type="evidence" value="ECO:0007669"/>
    <property type="project" value="TreeGrafter"/>
</dbReference>
<dbReference type="NCBIfam" id="NF005802">
    <property type="entry name" value="PRK07657.1"/>
    <property type="match status" value="1"/>
</dbReference>
<dbReference type="PANTHER" id="PTHR11941:SF54">
    <property type="entry name" value="ENOYL-COA HYDRATASE, MITOCHONDRIAL"/>
    <property type="match status" value="1"/>
</dbReference>
<reference evidence="3 4" key="1">
    <citation type="journal article" date="2015" name="Stand. Genomic Sci.">
        <title>Genomic Encyclopedia of Bacterial and Archaeal Type Strains, Phase III: the genomes of soil and plant-associated and newly described type strains.</title>
        <authorList>
            <person name="Whitman W.B."/>
            <person name="Woyke T."/>
            <person name="Klenk H.P."/>
            <person name="Zhou Y."/>
            <person name="Lilburn T.G."/>
            <person name="Beck B.J."/>
            <person name="De Vos P."/>
            <person name="Vandamme P."/>
            <person name="Eisen J.A."/>
            <person name="Garrity G."/>
            <person name="Hugenholtz P."/>
            <person name="Kyrpides N.C."/>
        </authorList>
    </citation>
    <scope>NUCLEOTIDE SEQUENCE [LARGE SCALE GENOMIC DNA]</scope>
    <source>
        <strain evidence="3 4">CGMCC 1.10116</strain>
    </source>
</reference>
<dbReference type="Gene3D" id="3.90.226.10">
    <property type="entry name" value="2-enoyl-CoA Hydratase, Chain A, domain 1"/>
    <property type="match status" value="1"/>
</dbReference>
<protein>
    <submittedName>
        <fullName evidence="3">Enoyl-CoA hydratase/carnithine racemase</fullName>
    </submittedName>
</protein>
<gene>
    <name evidence="3" type="ORF">IQ10_03035</name>
</gene>
<dbReference type="RefSeq" id="WP_144451274.1">
    <property type="nucleotide sequence ID" value="NZ_VLKZ01000009.1"/>
</dbReference>
<dbReference type="FunFam" id="1.10.12.10:FF:000001">
    <property type="entry name" value="Probable enoyl-CoA hydratase, mitochondrial"/>
    <property type="match status" value="1"/>
</dbReference>
<comment type="similarity">
    <text evidence="1">Belongs to the enoyl-CoA hydratase/isomerase family.</text>
</comment>
<accession>A0A562QCP3</accession>
<dbReference type="Pfam" id="PF00378">
    <property type="entry name" value="ECH_1"/>
    <property type="match status" value="1"/>
</dbReference>
<dbReference type="EMBL" id="VLKZ01000009">
    <property type="protein sequence ID" value="TWI54483.1"/>
    <property type="molecule type" value="Genomic_DNA"/>
</dbReference>
<dbReference type="FunFam" id="3.90.226.10:FF:000009">
    <property type="entry name" value="Carnitinyl-CoA dehydratase"/>
    <property type="match status" value="1"/>
</dbReference>
<comment type="caution">
    <text evidence="3">The sequence shown here is derived from an EMBL/GenBank/DDBJ whole genome shotgun (WGS) entry which is preliminary data.</text>
</comment>
<dbReference type="InterPro" id="IPR014748">
    <property type="entry name" value="Enoyl-CoA_hydra_C"/>
</dbReference>
<dbReference type="CDD" id="cd06558">
    <property type="entry name" value="crotonase-like"/>
    <property type="match status" value="1"/>
</dbReference>
<keyword evidence="4" id="KW-1185">Reference proteome</keyword>
<dbReference type="Gene3D" id="1.10.12.10">
    <property type="entry name" value="Lyase 2-enoyl-coa Hydratase, Chain A, domain 2"/>
    <property type="match status" value="1"/>
</dbReference>
<name>A0A562QCP3_9BACI</name>
<proteinExistence type="inferred from homology"/>
<dbReference type="OrthoDB" id="9775794at2"/>
<keyword evidence="2" id="KW-0456">Lyase</keyword>
<evidence type="ECO:0000313" key="3">
    <source>
        <dbReference type="EMBL" id="TWI54483.1"/>
    </source>
</evidence>
<dbReference type="SUPFAM" id="SSF52096">
    <property type="entry name" value="ClpP/crotonase"/>
    <property type="match status" value="1"/>
</dbReference>
<dbReference type="GO" id="GO:0016836">
    <property type="term" value="F:hydro-lyase activity"/>
    <property type="evidence" value="ECO:0007669"/>
    <property type="project" value="UniProtKB-ARBA"/>
</dbReference>
<evidence type="ECO:0000256" key="1">
    <source>
        <dbReference type="ARBA" id="ARBA00005254"/>
    </source>
</evidence>
<dbReference type="InterPro" id="IPR029045">
    <property type="entry name" value="ClpP/crotonase-like_dom_sf"/>
</dbReference>
<dbReference type="Proteomes" id="UP000315711">
    <property type="component" value="Unassembled WGS sequence"/>
</dbReference>
<organism evidence="3 4">
    <name type="scientific">Halalkalibacter nanhaiisediminis</name>
    <dbReference type="NCBI Taxonomy" id="688079"/>
    <lineage>
        <taxon>Bacteria</taxon>
        <taxon>Bacillati</taxon>
        <taxon>Bacillota</taxon>
        <taxon>Bacilli</taxon>
        <taxon>Bacillales</taxon>
        <taxon>Bacillaceae</taxon>
        <taxon>Halalkalibacter</taxon>
    </lineage>
</organism>